<sequence>MSHQVSPDTISQGTAPTGSALPAFGNPRLQKLFCASRFTRLEFQFAVAEVGRSVPTKANHLRVVVLDLLRAGAPANDEDDEALLAGSHLGRIPQSQLKDGLEDFKLVFQRPYVNDKEGRGQKSLVSDYALVQTTLQDLGEVFGTASPDMFHAFLSNWVSAPQHPRVRGDNGRFVRDTLLDAWAGVTRLCVGASQPRGGSTTNQLTLLVDRYFSDRVELESSDLIPPYNPARKAWHQNEAEWRYHDGLITDEVAKMVSKTANDIPLTKPRWPTPSSPPNLLTEGGLVHQLFKEMGLDVNEMRVGPRRSTDKSTNVNFATCVGLIKNAGNTWTEIESAFWEGRPPRVILPCTSPSPRIHPEADGCEAILSWNSFPSAFTSLASAFASLPADLQRLRRVGNVWEALQGIGVEVWNIPCAGPARLYIDQLAESYRKDITPQVLRTVQAHAEGDAQLNWWDLMSAGGRDVEIHRTEVMDLPTRDDLDLADEEAWRYSDTWLTGAVVQMFPFAIKALASAWSDLSDDLQTTRKSGLVWQALQGIEFDIWDIPRARRARLYIDHPTASYRQDIAPSVLLAVQKQVDANDEINWWDILQAGVVDPKSTATRL</sequence>
<proteinExistence type="predicted"/>
<protein>
    <submittedName>
        <fullName evidence="2">Uncharacterized protein</fullName>
    </submittedName>
</protein>
<feature type="compositionally biased region" description="Polar residues" evidence="1">
    <location>
        <begin position="1"/>
        <end position="17"/>
    </location>
</feature>
<evidence type="ECO:0000313" key="2">
    <source>
        <dbReference type="EMBL" id="KAL1411727.1"/>
    </source>
</evidence>
<keyword evidence="3" id="KW-1185">Reference proteome</keyword>
<dbReference type="EMBL" id="JBBXJM010000002">
    <property type="protein sequence ID" value="KAL1411727.1"/>
    <property type="molecule type" value="Genomic_DNA"/>
</dbReference>
<organism evidence="2 3">
    <name type="scientific">Vanrija albida</name>
    <dbReference type="NCBI Taxonomy" id="181172"/>
    <lineage>
        <taxon>Eukaryota</taxon>
        <taxon>Fungi</taxon>
        <taxon>Dikarya</taxon>
        <taxon>Basidiomycota</taxon>
        <taxon>Agaricomycotina</taxon>
        <taxon>Tremellomycetes</taxon>
        <taxon>Trichosporonales</taxon>
        <taxon>Trichosporonaceae</taxon>
        <taxon>Vanrija</taxon>
    </lineage>
</organism>
<reference evidence="2 3" key="1">
    <citation type="submission" date="2023-08" db="EMBL/GenBank/DDBJ databases">
        <title>Annotated Genome Sequence of Vanrija albida AlHP1.</title>
        <authorList>
            <person name="Herzog R."/>
        </authorList>
    </citation>
    <scope>NUCLEOTIDE SEQUENCE [LARGE SCALE GENOMIC DNA]</scope>
    <source>
        <strain evidence="2 3">AlHP1</strain>
    </source>
</reference>
<dbReference type="RefSeq" id="XP_069211671.1">
    <property type="nucleotide sequence ID" value="XM_069351285.1"/>
</dbReference>
<evidence type="ECO:0000313" key="3">
    <source>
        <dbReference type="Proteomes" id="UP001565368"/>
    </source>
</evidence>
<gene>
    <name evidence="2" type="ORF">Q8F55_002693</name>
</gene>
<dbReference type="GeneID" id="95983736"/>
<dbReference type="Proteomes" id="UP001565368">
    <property type="component" value="Unassembled WGS sequence"/>
</dbReference>
<comment type="caution">
    <text evidence="2">The sequence shown here is derived from an EMBL/GenBank/DDBJ whole genome shotgun (WGS) entry which is preliminary data.</text>
</comment>
<accession>A0ABR3QB30</accession>
<feature type="region of interest" description="Disordered" evidence="1">
    <location>
        <begin position="1"/>
        <end position="22"/>
    </location>
</feature>
<name>A0ABR3QB30_9TREE</name>
<evidence type="ECO:0000256" key="1">
    <source>
        <dbReference type="SAM" id="MobiDB-lite"/>
    </source>
</evidence>